<reference evidence="3" key="1">
    <citation type="journal article" date="2023" name="G3 (Bethesda)">
        <title>Whole genome assembly and annotation of the endangered Caribbean coral Acropora cervicornis.</title>
        <authorList>
            <person name="Selwyn J.D."/>
            <person name="Vollmer S.V."/>
        </authorList>
    </citation>
    <scope>NUCLEOTIDE SEQUENCE</scope>
    <source>
        <strain evidence="3">K2</strain>
    </source>
</reference>
<dbReference type="Pfam" id="PF26100">
    <property type="entry name" value="RAG1_RNase_H"/>
    <property type="match status" value="1"/>
</dbReference>
<proteinExistence type="predicted"/>
<evidence type="ECO:0000259" key="1">
    <source>
        <dbReference type="Pfam" id="PF26100"/>
    </source>
</evidence>
<dbReference type="AlphaFoldDB" id="A0AAD9Q5K8"/>
<feature type="domain" description="V(D)J recombination-activating protein 1 RNase H" evidence="1">
    <location>
        <begin position="6"/>
        <end position="48"/>
    </location>
</feature>
<evidence type="ECO:0000259" key="2">
    <source>
        <dbReference type="Pfam" id="PF26101"/>
    </source>
</evidence>
<reference evidence="3" key="2">
    <citation type="journal article" date="2023" name="Science">
        <title>Genomic signatures of disease resistance in endangered staghorn corals.</title>
        <authorList>
            <person name="Vollmer S.V."/>
            <person name="Selwyn J.D."/>
            <person name="Despard B.A."/>
            <person name="Roesel C.L."/>
        </authorList>
    </citation>
    <scope>NUCLEOTIDE SEQUENCE</scope>
    <source>
        <strain evidence="3">K2</strain>
    </source>
</reference>
<dbReference type="PANTHER" id="PTHR11539">
    <property type="entry name" value="VDJ RECOMBINATION ACTIVATING PROTEIN 1 RAG1"/>
    <property type="match status" value="1"/>
</dbReference>
<dbReference type="EMBL" id="JARQWQ010000064">
    <property type="protein sequence ID" value="KAK2555158.1"/>
    <property type="molecule type" value="Genomic_DNA"/>
</dbReference>
<dbReference type="Proteomes" id="UP001249851">
    <property type="component" value="Unassembled WGS sequence"/>
</dbReference>
<protein>
    <submittedName>
        <fullName evidence="3">Uncharacterized protein</fullName>
    </submittedName>
</protein>
<dbReference type="GO" id="GO:0033151">
    <property type="term" value="P:V(D)J recombination"/>
    <property type="evidence" value="ECO:0007669"/>
    <property type="project" value="InterPro"/>
</dbReference>
<dbReference type="GO" id="GO:0046872">
    <property type="term" value="F:metal ion binding"/>
    <property type="evidence" value="ECO:0007669"/>
    <property type="project" value="UniProtKB-KW"/>
</dbReference>
<dbReference type="GO" id="GO:0043565">
    <property type="term" value="F:sequence-specific DNA binding"/>
    <property type="evidence" value="ECO:0007669"/>
    <property type="project" value="InterPro"/>
</dbReference>
<organism evidence="3 4">
    <name type="scientific">Acropora cervicornis</name>
    <name type="common">Staghorn coral</name>
    <dbReference type="NCBI Taxonomy" id="6130"/>
    <lineage>
        <taxon>Eukaryota</taxon>
        <taxon>Metazoa</taxon>
        <taxon>Cnidaria</taxon>
        <taxon>Anthozoa</taxon>
        <taxon>Hexacorallia</taxon>
        <taxon>Scleractinia</taxon>
        <taxon>Astrocoeniina</taxon>
        <taxon>Acroporidae</taxon>
        <taxon>Acropora</taxon>
    </lineage>
</organism>
<accession>A0AAD9Q5K8</accession>
<dbReference type="InterPro" id="IPR024627">
    <property type="entry name" value="RAG1"/>
</dbReference>
<dbReference type="GO" id="GO:0061630">
    <property type="term" value="F:ubiquitin protein ligase activity"/>
    <property type="evidence" value="ECO:0007669"/>
    <property type="project" value="UniProtKB-EC"/>
</dbReference>
<dbReference type="InterPro" id="IPR058555">
    <property type="entry name" value="RAG1_ZnC2"/>
</dbReference>
<dbReference type="GO" id="GO:0006325">
    <property type="term" value="P:chromatin organization"/>
    <property type="evidence" value="ECO:0007669"/>
    <property type="project" value="UniProtKB-KW"/>
</dbReference>
<dbReference type="PANTHER" id="PTHR11539:SF0">
    <property type="entry name" value="V(D)J RECOMBINATION-ACTIVATING PROTEIN 1"/>
    <property type="match status" value="1"/>
</dbReference>
<gene>
    <name evidence="3" type="ORF">P5673_023133</name>
</gene>
<dbReference type="Pfam" id="PF26101">
    <property type="entry name" value="RAG1_ZnC2"/>
    <property type="match status" value="1"/>
</dbReference>
<dbReference type="GO" id="GO:0016787">
    <property type="term" value="F:hydrolase activity"/>
    <property type="evidence" value="ECO:0007669"/>
    <property type="project" value="UniProtKB-KW"/>
</dbReference>
<comment type="caution">
    <text evidence="3">The sequence shown here is derived from an EMBL/GenBank/DDBJ whole genome shotgun (WGS) entry which is preliminary data.</text>
</comment>
<feature type="domain" description="V(D)J recombination-activating protein 1 ZnC2" evidence="2">
    <location>
        <begin position="49"/>
        <end position="100"/>
    </location>
</feature>
<evidence type="ECO:0000313" key="3">
    <source>
        <dbReference type="EMBL" id="KAK2555158.1"/>
    </source>
</evidence>
<name>A0AAD9Q5K8_ACRCE</name>
<keyword evidence="4" id="KW-1185">Reference proteome</keyword>
<dbReference type="InterPro" id="IPR058554">
    <property type="entry name" value="RAG1_RNase_H"/>
</dbReference>
<sequence>MVTCVIPVEKEREQISQNFLSIQIRTVWRDFKIKFMNFMEDEKRTRADDSAKNDPGPFKICRTLEETKQIADLHFNPNKLTQAQFSVVAKGVKTYPVLNIEHSEHKVDATHARINVGKFCYKKIAGITQWNETADIKHHIEQATNQLNAHLKATMILELILA</sequence>
<dbReference type="GO" id="GO:0004519">
    <property type="term" value="F:endonuclease activity"/>
    <property type="evidence" value="ECO:0007669"/>
    <property type="project" value="UniProtKB-KW"/>
</dbReference>
<evidence type="ECO:0000313" key="4">
    <source>
        <dbReference type="Proteomes" id="UP001249851"/>
    </source>
</evidence>